<dbReference type="PANTHER" id="PTHR32251:SF17">
    <property type="entry name" value="STEROID 5-ALPHA REDUCTASE C-TERMINAL DOMAIN-CONTAINING PROTEIN"/>
    <property type="match status" value="1"/>
</dbReference>
<gene>
    <name evidence="2" type="ORF">I3517_26045</name>
    <name evidence="3" type="ORF">QIE55_22135</name>
</gene>
<feature type="transmembrane region" description="Helical" evidence="1">
    <location>
        <begin position="70"/>
        <end position="89"/>
    </location>
</feature>
<dbReference type="PANTHER" id="PTHR32251">
    <property type="entry name" value="3-OXO-5-ALPHA-STEROID 4-DEHYDROGENASE"/>
    <property type="match status" value="1"/>
</dbReference>
<evidence type="ECO:0000313" key="4">
    <source>
        <dbReference type="Proteomes" id="UP000627573"/>
    </source>
</evidence>
<dbReference type="EMBL" id="CP124545">
    <property type="protein sequence ID" value="WGV48217.2"/>
    <property type="molecule type" value="Genomic_DNA"/>
</dbReference>
<name>A0A8I1A0W3_RHOER</name>
<dbReference type="RefSeq" id="WP_019744815.1">
    <property type="nucleotide sequence ID" value="NZ_CP124545.1"/>
</dbReference>
<keyword evidence="1" id="KW-1133">Transmembrane helix</keyword>
<reference evidence="2 4" key="1">
    <citation type="submission" date="2020-12" db="EMBL/GenBank/DDBJ databases">
        <title>Draft genome sequence of furan degrading bacterial strain FUR100.</title>
        <authorList>
            <person name="Woiski C."/>
        </authorList>
    </citation>
    <scope>NUCLEOTIDE SEQUENCE [LARGE SCALE GENOMIC DNA]</scope>
    <source>
        <strain evidence="2 4">FUR100</strain>
    </source>
</reference>
<organism evidence="2 4">
    <name type="scientific">Rhodococcus erythropolis</name>
    <name type="common">Arthrobacter picolinophilus</name>
    <dbReference type="NCBI Taxonomy" id="1833"/>
    <lineage>
        <taxon>Bacteria</taxon>
        <taxon>Bacillati</taxon>
        <taxon>Actinomycetota</taxon>
        <taxon>Actinomycetes</taxon>
        <taxon>Mycobacteriales</taxon>
        <taxon>Nocardiaceae</taxon>
        <taxon>Rhodococcus</taxon>
        <taxon>Rhodococcus erythropolis group</taxon>
    </lineage>
</organism>
<reference evidence="3" key="2">
    <citation type="submission" date="2023-08" db="EMBL/GenBank/DDBJ databases">
        <title>Isolation and Characterization of Rhodococcus erythropolis MGMM8.</title>
        <authorList>
            <person name="Diabankana R.G.C."/>
            <person name="Afordoanyi D.M."/>
            <person name="Validov S.Z."/>
        </authorList>
    </citation>
    <scope>NUCLEOTIDE SEQUENCE</scope>
    <source>
        <strain evidence="3">MGMM8</strain>
    </source>
</reference>
<dbReference type="Pfam" id="PF06966">
    <property type="entry name" value="DUF1295"/>
    <property type="match status" value="1"/>
</dbReference>
<feature type="transmembrane region" description="Helical" evidence="1">
    <location>
        <begin position="12"/>
        <end position="32"/>
    </location>
</feature>
<keyword evidence="1" id="KW-0472">Membrane</keyword>
<dbReference type="PROSITE" id="PS50244">
    <property type="entry name" value="S5A_REDUCTASE"/>
    <property type="match status" value="1"/>
</dbReference>
<feature type="transmembrane region" description="Helical" evidence="1">
    <location>
        <begin position="39"/>
        <end position="58"/>
    </location>
</feature>
<dbReference type="InterPro" id="IPR010721">
    <property type="entry name" value="UstE-like"/>
</dbReference>
<evidence type="ECO:0000313" key="2">
    <source>
        <dbReference type="EMBL" id="MBH5146068.1"/>
    </source>
</evidence>
<evidence type="ECO:0000256" key="1">
    <source>
        <dbReference type="SAM" id="Phobius"/>
    </source>
</evidence>
<dbReference type="Proteomes" id="UP000627573">
    <property type="component" value="Unassembled WGS sequence"/>
</dbReference>
<proteinExistence type="predicted"/>
<dbReference type="Gene3D" id="1.20.120.1630">
    <property type="match status" value="1"/>
</dbReference>
<accession>A0A8I1A0W3</accession>
<protein>
    <submittedName>
        <fullName evidence="2">DUF1295 domain-containing protein</fullName>
    </submittedName>
</protein>
<dbReference type="GO" id="GO:0016020">
    <property type="term" value="C:membrane"/>
    <property type="evidence" value="ECO:0007669"/>
    <property type="project" value="TreeGrafter"/>
</dbReference>
<feature type="transmembrane region" description="Helical" evidence="1">
    <location>
        <begin position="144"/>
        <end position="164"/>
    </location>
</feature>
<dbReference type="Proteomes" id="UP001230933">
    <property type="component" value="Chromosome"/>
</dbReference>
<dbReference type="AlphaFoldDB" id="A0A8I1A0W3"/>
<dbReference type="EMBL" id="JAECSB010000085">
    <property type="protein sequence ID" value="MBH5146068.1"/>
    <property type="molecule type" value="Genomic_DNA"/>
</dbReference>
<keyword evidence="1" id="KW-0812">Transmembrane</keyword>
<sequence>MTDIPLGDLALNFGVSALAVLVFIAVVMAVAIRMNNHSIIDICWGPGFAVVAVVSYLTSIGSDGNDLRRLVVLALTVVWGMRLGLYIGFRNRGHGQDKRYTALLKHQQGPLVPFLIRKIYGLQGVLILVVSLPVQFAMYEFRALGVLGAIGIAVWTVGFVFESVGDYQLSRFKADPANSGMVMDRGLWAWTRHPNYFGDACVWVGLFILALGDPLALITIVSPIVMIKLLVSYSGKALLERGMRKSKGQAYDDYVARTSGFFPRPPRPARNHAS</sequence>
<keyword evidence="4" id="KW-1185">Reference proteome</keyword>
<evidence type="ECO:0000313" key="3">
    <source>
        <dbReference type="EMBL" id="WGV48217.2"/>
    </source>
</evidence>
<feature type="transmembrane region" description="Helical" evidence="1">
    <location>
        <begin position="119"/>
        <end position="138"/>
    </location>
</feature>